<keyword evidence="1" id="KW-0175">Coiled coil</keyword>
<dbReference type="InterPro" id="IPR006073">
    <property type="entry name" value="GTP-bd"/>
</dbReference>
<protein>
    <recommendedName>
        <fullName evidence="2">G domain-containing protein</fullName>
    </recommendedName>
</protein>
<dbReference type="GeneID" id="18908498"/>
<dbReference type="Pfam" id="PF01926">
    <property type="entry name" value="MMR_HSR1"/>
    <property type="match status" value="1"/>
</dbReference>
<dbReference type="OrthoDB" id="8954335at2759"/>
<dbReference type="Proteomes" id="UP000008370">
    <property type="component" value="Unassembled WGS sequence"/>
</dbReference>
<organism evidence="3 4">
    <name type="scientific">Phanerochaete carnosa (strain HHB-10118-sp)</name>
    <name type="common">White-rot fungus</name>
    <name type="synonym">Peniophora carnosa</name>
    <dbReference type="NCBI Taxonomy" id="650164"/>
    <lineage>
        <taxon>Eukaryota</taxon>
        <taxon>Fungi</taxon>
        <taxon>Dikarya</taxon>
        <taxon>Basidiomycota</taxon>
        <taxon>Agaricomycotina</taxon>
        <taxon>Agaricomycetes</taxon>
        <taxon>Polyporales</taxon>
        <taxon>Phanerochaetaceae</taxon>
        <taxon>Phanerochaete</taxon>
    </lineage>
</organism>
<dbReference type="AlphaFoldDB" id="K5WH14"/>
<feature type="coiled-coil region" evidence="1">
    <location>
        <begin position="225"/>
        <end position="306"/>
    </location>
</feature>
<dbReference type="HOGENOM" id="CLU_018003_1_1_1"/>
<sequence length="334" mass="37344">MSASANPTISRDDTVTIAIMGATGSGKSTFVNRASNSRLEESGSLESCTDNVVVAEPFLLDGKVVTLIDTPGFDDTTKTEAEVLGLISAFLSATYKQGRTLNGVIYMQNITIHRMGGMARKNFRLFRKLCGDATLKNVLIATNMWSDVNPTLAAQREREMAEKDIFFKSAIEKGARMVRHDNTVESAHRIIREIMGFTPAPLQIQRETVDENKPLPETDAGQDVKAGLEEQLTRYKTEVAELRGTIQELLQAKDDKHREDLQELREAMRDLQGQLTKVQAEAHRLREEHEASRREYEEKMGRMAEAMAAREAELRMAREARARRGCAEGRGRTA</sequence>
<dbReference type="EMBL" id="JH930470">
    <property type="protein sequence ID" value="EKM58620.1"/>
    <property type="molecule type" value="Genomic_DNA"/>
</dbReference>
<evidence type="ECO:0000313" key="3">
    <source>
        <dbReference type="EMBL" id="EKM58620.1"/>
    </source>
</evidence>
<evidence type="ECO:0000313" key="4">
    <source>
        <dbReference type="Proteomes" id="UP000008370"/>
    </source>
</evidence>
<name>K5WH14_PHACS</name>
<dbReference type="Gene3D" id="3.40.50.300">
    <property type="entry name" value="P-loop containing nucleotide triphosphate hydrolases"/>
    <property type="match status" value="1"/>
</dbReference>
<feature type="domain" description="G" evidence="2">
    <location>
        <begin position="16"/>
        <end position="93"/>
    </location>
</feature>
<gene>
    <name evidence="3" type="ORF">PHACADRAFT_140673</name>
</gene>
<keyword evidence="4" id="KW-1185">Reference proteome</keyword>
<dbReference type="SUPFAM" id="SSF52540">
    <property type="entry name" value="P-loop containing nucleoside triphosphate hydrolases"/>
    <property type="match status" value="1"/>
</dbReference>
<proteinExistence type="predicted"/>
<dbReference type="GO" id="GO:0005525">
    <property type="term" value="F:GTP binding"/>
    <property type="evidence" value="ECO:0007669"/>
    <property type="project" value="InterPro"/>
</dbReference>
<accession>K5WH14</accession>
<evidence type="ECO:0000256" key="1">
    <source>
        <dbReference type="SAM" id="Coils"/>
    </source>
</evidence>
<evidence type="ECO:0000259" key="2">
    <source>
        <dbReference type="Pfam" id="PF01926"/>
    </source>
</evidence>
<dbReference type="RefSeq" id="XP_007393925.1">
    <property type="nucleotide sequence ID" value="XM_007393863.1"/>
</dbReference>
<reference evidence="3 4" key="1">
    <citation type="journal article" date="2012" name="BMC Genomics">
        <title>Comparative genomics of the white-rot fungi, Phanerochaete carnosa and P. chrysosporium, to elucidate the genetic basis of the distinct wood types they colonize.</title>
        <authorList>
            <person name="Suzuki H."/>
            <person name="MacDonald J."/>
            <person name="Syed K."/>
            <person name="Salamov A."/>
            <person name="Hori C."/>
            <person name="Aerts A."/>
            <person name="Henrissat B."/>
            <person name="Wiebenga A."/>
            <person name="vanKuyk P.A."/>
            <person name="Barry K."/>
            <person name="Lindquist E."/>
            <person name="LaButti K."/>
            <person name="Lapidus A."/>
            <person name="Lucas S."/>
            <person name="Coutinho P."/>
            <person name="Gong Y."/>
            <person name="Samejima M."/>
            <person name="Mahadevan R."/>
            <person name="Abou-Zaid M."/>
            <person name="de Vries R.P."/>
            <person name="Igarashi K."/>
            <person name="Yadav J.S."/>
            <person name="Grigoriev I.V."/>
            <person name="Master E.R."/>
        </authorList>
    </citation>
    <scope>NUCLEOTIDE SEQUENCE [LARGE SCALE GENOMIC DNA]</scope>
    <source>
        <strain evidence="3 4">HHB-10118-sp</strain>
    </source>
</reference>
<dbReference type="KEGG" id="pco:PHACADRAFT_140673"/>
<dbReference type="CDD" id="cd00882">
    <property type="entry name" value="Ras_like_GTPase"/>
    <property type="match status" value="1"/>
</dbReference>
<dbReference type="InterPro" id="IPR027417">
    <property type="entry name" value="P-loop_NTPase"/>
</dbReference>
<dbReference type="InParanoid" id="K5WH14"/>